<evidence type="ECO:0000256" key="21">
    <source>
        <dbReference type="RuleBase" id="RU000369"/>
    </source>
</evidence>
<dbReference type="InterPro" id="IPR036927">
    <property type="entry name" value="Cyt_c_oxase-like_su1_sf"/>
</dbReference>
<feature type="transmembrane region" description="Helical" evidence="22">
    <location>
        <begin position="152"/>
        <end position="176"/>
    </location>
</feature>
<evidence type="ECO:0000256" key="4">
    <source>
        <dbReference type="ARBA" id="ARBA00011164"/>
    </source>
</evidence>
<evidence type="ECO:0000256" key="5">
    <source>
        <dbReference type="ARBA" id="ARBA00012949"/>
    </source>
</evidence>
<sequence length="540" mass="59406">MSSSNYYINRWLFSTSAKDIAVLYIIFALFCGLTGSLMSVILRLELSAPGNQILMGNHQLFNAFATAHAILMIFFMVMPAAIGFFGNYLVPLMMGASDMSFARLNNVSFWLLPPALVSLLSSALIENGAGTGWTVYPPTSGITAHSGPSVDLAIFAIHLTSISSLLGAINFIVTILNMRTLGMTMAKLPLFVWAIMFTAILLLLSTPVLSAGVTTLLMDRNFNTSFYEPAGGGDPILYEHTFWFFGHPEVYILIIPGFGIVSHVISTYAKKPIFGQQLGMVYAMGSIGFTGLTVWSHHMYVVGTDVDSRAYFTSATMIIAVPTGIKIFSWIATLYGGSMRFTTPMTYALAFTFLFTMGGLSGVLLSNASLDIAFHDTYYVIAHFHYVLSLGAVFSLFAGYYYWSPMVTGLYYNNNLANIQFWLLFIGTNVTFFPMHFLGLNGMPRRIPDYPDAFAGYNLISSFGSLISLSSVVTFAYVIYDQLVNGIPNKSLSTNSLLKNPDFFESNNIFTGNEIKANSIEFLLTHPPTFHPFNTLAIQS</sequence>
<dbReference type="UniPathway" id="UPA00705"/>
<keyword evidence="25" id="KW-1185">Reference proteome</keyword>
<dbReference type="Gene3D" id="1.20.210.10">
    <property type="entry name" value="Cytochrome c oxidase-like, subunit I domain"/>
    <property type="match status" value="1"/>
</dbReference>
<feature type="transmembrane region" description="Helical" evidence="22">
    <location>
        <begin position="347"/>
        <end position="366"/>
    </location>
</feature>
<reference key="1">
    <citation type="submission" date="2010-11" db="EMBL/GenBank/DDBJ databases">
        <title>Complete sequence and analysis of the mitochondrial genome of the methilotrophic yeast Hansenula (Ogatea) Polymorpha.</title>
        <authorList>
            <person name="El'darov M.A."/>
            <person name="Mardanov A.V."/>
            <person name="Beletsky A.V."/>
            <person name="Ravin N.V."/>
            <person name="Skryabin K.G."/>
        </authorList>
    </citation>
    <scope>NUCLEOTIDE SEQUENCE</scope>
    <source>
        <strain>DL-1</strain>
    </source>
</reference>
<dbReference type="PROSITE" id="PS50855">
    <property type="entry name" value="COX1"/>
    <property type="match status" value="1"/>
</dbReference>
<evidence type="ECO:0000256" key="3">
    <source>
        <dbReference type="ARBA" id="ARBA00009578"/>
    </source>
</evidence>
<keyword evidence="12 21" id="KW-0999">Mitochondrion inner membrane</keyword>
<evidence type="ECO:0000256" key="18">
    <source>
        <dbReference type="ARBA" id="ARBA00023008"/>
    </source>
</evidence>
<protein>
    <recommendedName>
        <fullName evidence="6 21">Cytochrome c oxidase subunit 1</fullName>
        <ecNumber evidence="5 21">7.1.1.9</ecNumber>
    </recommendedName>
</protein>
<accession>E7E842</accession>
<evidence type="ECO:0000256" key="6">
    <source>
        <dbReference type="ARBA" id="ARBA00015947"/>
    </source>
</evidence>
<dbReference type="EC" id="7.1.1.9" evidence="5 21"/>
<evidence type="ECO:0000256" key="9">
    <source>
        <dbReference type="ARBA" id="ARBA00022660"/>
    </source>
</evidence>
<keyword evidence="19 21" id="KW-0472">Membrane</keyword>
<evidence type="ECO:0000256" key="12">
    <source>
        <dbReference type="ARBA" id="ARBA00022792"/>
    </source>
</evidence>
<evidence type="ECO:0000313" key="24">
    <source>
        <dbReference type="EMBL" id="ADT63574.1"/>
    </source>
</evidence>
<evidence type="ECO:0000256" key="1">
    <source>
        <dbReference type="ARBA" id="ARBA00004448"/>
    </source>
</evidence>
<feature type="transmembrane region" description="Helical" evidence="22">
    <location>
        <begin position="281"/>
        <end position="298"/>
    </location>
</feature>
<dbReference type="PRINTS" id="PR01165">
    <property type="entry name" value="CYCOXIDASEI"/>
</dbReference>
<comment type="subcellular location">
    <subcellularLocation>
        <location evidence="1 21">Mitochondrion inner membrane</location>
        <topology evidence="1 21">Multi-pass membrane protein</topology>
    </subcellularLocation>
</comment>
<feature type="transmembrane region" description="Helical" evidence="22">
    <location>
        <begin position="188"/>
        <end position="209"/>
    </location>
</feature>
<name>E7E842_OGAPD</name>
<dbReference type="PROSITE" id="PS00077">
    <property type="entry name" value="COX1_CUB"/>
    <property type="match status" value="1"/>
</dbReference>
<reference evidence="24 25" key="2">
    <citation type="journal article" date="2011" name="FEMS Yeast Res.">
        <title>Complete sequence and analysis of the mitochondrial genome of the methylotrophic yeast Hansenula polymorpha DL-1.</title>
        <authorList>
            <person name="Eldarov M.A."/>
            <person name="Mardanov A.V."/>
            <person name="Beletsky A.V."/>
            <person name="Ravin N.V."/>
            <person name="Skryabin K.G."/>
        </authorList>
    </citation>
    <scope>NUCLEOTIDE SEQUENCE [LARGE SCALE GENOMIC DNA]</scope>
    <source>
        <strain evidence="25">ATCC 26012 / BCRC 20466 / JCM 22074 / NRRL Y-7560 / DL-1</strain>
    </source>
</reference>
<dbReference type="GO" id="GO:0004129">
    <property type="term" value="F:cytochrome-c oxidase activity"/>
    <property type="evidence" value="ECO:0007669"/>
    <property type="project" value="UniProtKB-EC"/>
</dbReference>
<evidence type="ECO:0000256" key="16">
    <source>
        <dbReference type="ARBA" id="ARBA00022989"/>
    </source>
</evidence>
<dbReference type="GO" id="GO:0045277">
    <property type="term" value="C:respiratory chain complex IV"/>
    <property type="evidence" value="ECO:0007669"/>
    <property type="project" value="InterPro"/>
</dbReference>
<keyword evidence="7 21" id="KW-0813">Transport</keyword>
<feature type="transmembrane region" description="Helical" evidence="22">
    <location>
        <begin position="107"/>
        <end position="125"/>
    </location>
</feature>
<evidence type="ECO:0000256" key="8">
    <source>
        <dbReference type="ARBA" id="ARBA00022617"/>
    </source>
</evidence>
<dbReference type="InterPro" id="IPR023615">
    <property type="entry name" value="Cyt_c_Oxase_su1_BS"/>
</dbReference>
<feature type="transmembrane region" description="Helical" evidence="22">
    <location>
        <begin position="415"/>
        <end position="437"/>
    </location>
</feature>
<feature type="transmembrane region" description="Helical" evidence="22">
    <location>
        <begin position="64"/>
        <end position="86"/>
    </location>
</feature>
<dbReference type="EMBL" id="HQ616673">
    <property type="protein sequence ID" value="ADT63574.1"/>
    <property type="molecule type" value="Genomic_DNA"/>
</dbReference>
<proteinExistence type="inferred from homology"/>
<evidence type="ECO:0000313" key="25">
    <source>
        <dbReference type="Proteomes" id="UP000008673"/>
    </source>
</evidence>
<evidence type="ECO:0000259" key="23">
    <source>
        <dbReference type="PROSITE" id="PS50855"/>
    </source>
</evidence>
<keyword evidence="21 24" id="KW-0496">Mitochondrion</keyword>
<keyword evidence="10 21" id="KW-0812">Transmembrane</keyword>
<evidence type="ECO:0000256" key="2">
    <source>
        <dbReference type="ARBA" id="ARBA00004673"/>
    </source>
</evidence>
<evidence type="ECO:0000256" key="14">
    <source>
        <dbReference type="ARBA" id="ARBA00022967"/>
    </source>
</evidence>
<geneLocation type="mitochondrion" evidence="24"/>
<dbReference type="GO" id="GO:0005743">
    <property type="term" value="C:mitochondrial inner membrane"/>
    <property type="evidence" value="ECO:0007669"/>
    <property type="project" value="UniProtKB-SubCell"/>
</dbReference>
<gene>
    <name evidence="24" type="primary">cox1</name>
    <name evidence="24" type="ORF">HPOM_19</name>
</gene>
<keyword evidence="13" id="KW-0106">Calcium</keyword>
<feature type="transmembrane region" description="Helical" evidence="22">
    <location>
        <begin position="310"/>
        <end position="335"/>
    </location>
</feature>
<dbReference type="FunFam" id="1.20.210.10:FF:000004">
    <property type="entry name" value="Cytochrome c oxidase subunit 1"/>
    <property type="match status" value="1"/>
</dbReference>
<keyword evidence="17 21" id="KW-0408">Iron</keyword>
<comment type="pathway">
    <text evidence="2 21">Energy metabolism; oxidative phosphorylation.</text>
</comment>
<evidence type="ECO:0000256" key="10">
    <source>
        <dbReference type="ARBA" id="ARBA00022692"/>
    </source>
</evidence>
<evidence type="ECO:0000256" key="15">
    <source>
        <dbReference type="ARBA" id="ARBA00022982"/>
    </source>
</evidence>
<evidence type="ECO:0000256" key="19">
    <source>
        <dbReference type="ARBA" id="ARBA00023136"/>
    </source>
</evidence>
<keyword evidence="14" id="KW-1278">Translocase</keyword>
<dbReference type="GO" id="GO:0020037">
    <property type="term" value="F:heme binding"/>
    <property type="evidence" value="ECO:0007669"/>
    <property type="project" value="InterPro"/>
</dbReference>
<keyword evidence="9 21" id="KW-0679">Respiratory chain</keyword>
<comment type="function">
    <text evidence="21">Component of the cytochrome c oxidase, the last enzyme in the mitochondrial electron transport chain which drives oxidative phosphorylation. The respiratory chain contains 3 multisubunit complexes succinate dehydrogenase (complex II, CII), ubiquinol-cytochrome c oxidoreductase (cytochrome b-c1 complex, complex III, CIII) and cytochrome c oxidase (complex IV, CIV), that cooperate to transfer electrons derived from NADH and succinate to molecular oxygen, creating an electrochemical gradient over the inner membrane that drives transmembrane transport and the ATP synthase. Cytochrome c oxidase is the component of the respiratory chain that catalyzes the reduction of oxygen to water. Electrons originating from reduced cytochrome c in the intermembrane space (IMS) are transferred via the dinuclear copper A center (CU(A)) of subunit 2 and heme A of subunit 1 to the active site in subunit 1, a binuclear center (BNC) formed by heme A3 and copper B (CU(B)). The BNC reduces molecular oxygen to 2 water molecules using 4 electrons from cytochrome c in the IMS and 4 protons from the mitochondrial matrix.</text>
</comment>
<keyword evidence="18 21" id="KW-0186">Copper</keyword>
<dbReference type="GeneID" id="10042624"/>
<dbReference type="CDD" id="cd01663">
    <property type="entry name" value="Cyt_c_Oxidase_I"/>
    <property type="match status" value="1"/>
</dbReference>
<organism evidence="24 25">
    <name type="scientific">Ogataea parapolymorpha (strain ATCC 26012 / BCRC 20466 / JCM 22074 / NRRL Y-7560 / DL-1)</name>
    <name type="common">Yeast</name>
    <name type="synonym">Hansenula polymorpha</name>
    <dbReference type="NCBI Taxonomy" id="871575"/>
    <lineage>
        <taxon>Eukaryota</taxon>
        <taxon>Fungi</taxon>
        <taxon>Dikarya</taxon>
        <taxon>Ascomycota</taxon>
        <taxon>Saccharomycotina</taxon>
        <taxon>Pichiomycetes</taxon>
        <taxon>Pichiales</taxon>
        <taxon>Pichiaceae</taxon>
        <taxon>Ogataea</taxon>
    </lineage>
</organism>
<dbReference type="RefSeq" id="YP_004072426.1">
    <property type="nucleotide sequence ID" value="NC_014805.1"/>
</dbReference>
<feature type="transmembrane region" description="Helical" evidence="22">
    <location>
        <begin position="457"/>
        <end position="480"/>
    </location>
</feature>
<dbReference type="eggNOG" id="KOG4769">
    <property type="taxonomic scope" value="Eukaryota"/>
</dbReference>
<keyword evidence="16 22" id="KW-1133">Transmembrane helix</keyword>
<evidence type="ECO:0000256" key="7">
    <source>
        <dbReference type="ARBA" id="ARBA00022448"/>
    </source>
</evidence>
<feature type="transmembrane region" description="Helical" evidence="22">
    <location>
        <begin position="378"/>
        <end position="403"/>
    </location>
</feature>
<dbReference type="PANTHER" id="PTHR10422:SF18">
    <property type="entry name" value="CYTOCHROME C OXIDASE SUBUNIT 1"/>
    <property type="match status" value="1"/>
</dbReference>
<comment type="catalytic activity">
    <reaction evidence="20">
        <text>4 Fe(II)-[cytochrome c] + O2 + 8 H(+)(in) = 4 Fe(III)-[cytochrome c] + 2 H2O + 4 H(+)(out)</text>
        <dbReference type="Rhea" id="RHEA:11436"/>
        <dbReference type="Rhea" id="RHEA-COMP:10350"/>
        <dbReference type="Rhea" id="RHEA-COMP:14399"/>
        <dbReference type="ChEBI" id="CHEBI:15377"/>
        <dbReference type="ChEBI" id="CHEBI:15378"/>
        <dbReference type="ChEBI" id="CHEBI:15379"/>
        <dbReference type="ChEBI" id="CHEBI:29033"/>
        <dbReference type="ChEBI" id="CHEBI:29034"/>
        <dbReference type="EC" id="7.1.1.9"/>
    </reaction>
    <physiologicalReaction direction="left-to-right" evidence="20">
        <dbReference type="Rhea" id="RHEA:11437"/>
    </physiologicalReaction>
</comment>
<dbReference type="InterPro" id="IPR033944">
    <property type="entry name" value="Cyt_c_oxase_su1_dom"/>
</dbReference>
<evidence type="ECO:0000256" key="20">
    <source>
        <dbReference type="ARBA" id="ARBA00049512"/>
    </source>
</evidence>
<evidence type="ECO:0000256" key="17">
    <source>
        <dbReference type="ARBA" id="ARBA00023004"/>
    </source>
</evidence>
<dbReference type="GO" id="GO:0015990">
    <property type="term" value="P:electron transport coupled proton transport"/>
    <property type="evidence" value="ECO:0007669"/>
    <property type="project" value="TreeGrafter"/>
</dbReference>
<dbReference type="Pfam" id="PF00115">
    <property type="entry name" value="COX1"/>
    <property type="match status" value="1"/>
</dbReference>
<comment type="similarity">
    <text evidence="3 21">Belongs to the heme-copper respiratory oxidase family.</text>
</comment>
<dbReference type="AlphaFoldDB" id="E7E842"/>
<dbReference type="InterPro" id="IPR000883">
    <property type="entry name" value="Cyt_C_Oxase_1"/>
</dbReference>
<dbReference type="GO" id="GO:0006123">
    <property type="term" value="P:mitochondrial electron transport, cytochrome c to oxygen"/>
    <property type="evidence" value="ECO:0007669"/>
    <property type="project" value="TreeGrafter"/>
</dbReference>
<evidence type="ECO:0000256" key="22">
    <source>
        <dbReference type="SAM" id="Phobius"/>
    </source>
</evidence>
<dbReference type="PANTHER" id="PTHR10422">
    <property type="entry name" value="CYTOCHROME C OXIDASE SUBUNIT 1"/>
    <property type="match status" value="1"/>
</dbReference>
<dbReference type="STRING" id="871575.E7E842"/>
<dbReference type="GO" id="GO:0046872">
    <property type="term" value="F:metal ion binding"/>
    <property type="evidence" value="ECO:0007669"/>
    <property type="project" value="UniProtKB-KW"/>
</dbReference>
<dbReference type="InterPro" id="IPR023616">
    <property type="entry name" value="Cyt_c_oxase-like_su1_dom"/>
</dbReference>
<comment type="subunit">
    <text evidence="4">Component of the cytochrome c oxidase (complex IV, CIV), a multisubunit enzyme composed of a catalytic core of 3 subunits and several supernumerary subunits. The complex exists as a monomer or a dimer and forms supercomplexes (SCs) in the inner mitochondrial membrane with ubiquinol-cytochrome c oxidoreductase (cytochrome b-c1 complex, complex III, CIII).</text>
</comment>
<evidence type="ECO:0000256" key="13">
    <source>
        <dbReference type="ARBA" id="ARBA00022837"/>
    </source>
</evidence>
<keyword evidence="8 21" id="KW-0349">Heme</keyword>
<dbReference type="Proteomes" id="UP000008673">
    <property type="component" value="Mitochondrion"/>
</dbReference>
<feature type="transmembrane region" description="Helical" evidence="22">
    <location>
        <begin position="21"/>
        <end position="44"/>
    </location>
</feature>
<keyword evidence="15 21" id="KW-0249">Electron transport</keyword>
<dbReference type="SUPFAM" id="SSF81442">
    <property type="entry name" value="Cytochrome c oxidase subunit I-like"/>
    <property type="match status" value="1"/>
</dbReference>
<keyword evidence="11 21" id="KW-0479">Metal-binding</keyword>
<evidence type="ECO:0000256" key="11">
    <source>
        <dbReference type="ARBA" id="ARBA00022723"/>
    </source>
</evidence>
<feature type="transmembrane region" description="Helical" evidence="22">
    <location>
        <begin position="250"/>
        <end position="269"/>
    </location>
</feature>
<feature type="domain" description="Cytochrome oxidase subunit I profile" evidence="23">
    <location>
        <begin position="11"/>
        <end position="540"/>
    </location>
</feature>